<dbReference type="CDD" id="cd08414">
    <property type="entry name" value="PBP2_LTTR_aromatics_like"/>
    <property type="match status" value="1"/>
</dbReference>
<dbReference type="HOGENOM" id="CLU_039613_6_4_11"/>
<dbReference type="PANTHER" id="PTHR30346:SF0">
    <property type="entry name" value="HCA OPERON TRANSCRIPTIONAL ACTIVATOR HCAR"/>
    <property type="match status" value="1"/>
</dbReference>
<evidence type="ECO:0000256" key="2">
    <source>
        <dbReference type="ARBA" id="ARBA00023015"/>
    </source>
</evidence>
<sequence>MDLRRLTSFVAVAEEGHFGRAAARLFLSPAAVTAHVKQLERELGVTLLDRTPVRPTAAGERLLRHARVLIDTANAAAAELADAPSDDLPLRVGIMGHGSAELTPASLQAFRRARPESRLAMTTLDFTEGVSALLERRVDAAFVRPAPIDERIAVDVLTTEQRIVVVPSAWQVADAPGVRLRDVLELPYFSLPDRTPRSFTDYLYFASARGGEQPRRSRDHALTPQDVLINAALGRGAGSALLSFTRYYSWPGTTFVPVTDAPWEHSVLATRADDRRPDVLLLRNIATKLARELGPRLRLSPPSDASTQHGAVPTDAP</sequence>
<feature type="domain" description="HTH lysR-type" evidence="6">
    <location>
        <begin position="1"/>
        <end position="56"/>
    </location>
</feature>
<dbReference type="FunFam" id="1.10.10.10:FF:000001">
    <property type="entry name" value="LysR family transcriptional regulator"/>
    <property type="match status" value="1"/>
</dbReference>
<evidence type="ECO:0000256" key="3">
    <source>
        <dbReference type="ARBA" id="ARBA00023125"/>
    </source>
</evidence>
<comment type="similarity">
    <text evidence="1">Belongs to the LysR transcriptional regulatory family.</text>
</comment>
<evidence type="ECO:0000256" key="4">
    <source>
        <dbReference type="ARBA" id="ARBA00023163"/>
    </source>
</evidence>
<dbReference type="Pfam" id="PF00126">
    <property type="entry name" value="HTH_1"/>
    <property type="match status" value="1"/>
</dbReference>
<dbReference type="PANTHER" id="PTHR30346">
    <property type="entry name" value="TRANSCRIPTIONAL DUAL REGULATOR HCAR-RELATED"/>
    <property type="match status" value="1"/>
</dbReference>
<evidence type="ECO:0000256" key="5">
    <source>
        <dbReference type="SAM" id="MobiDB-lite"/>
    </source>
</evidence>
<protein>
    <submittedName>
        <fullName evidence="7">LysR-family transcriptional regulator</fullName>
    </submittedName>
</protein>
<accession>A4FM77</accession>
<evidence type="ECO:0000313" key="8">
    <source>
        <dbReference type="Proteomes" id="UP000006728"/>
    </source>
</evidence>
<dbReference type="EMBL" id="AM420293">
    <property type="protein sequence ID" value="CAM05152.1"/>
    <property type="molecule type" value="Genomic_DNA"/>
</dbReference>
<evidence type="ECO:0000256" key="1">
    <source>
        <dbReference type="ARBA" id="ARBA00009437"/>
    </source>
</evidence>
<dbReference type="InterPro" id="IPR036390">
    <property type="entry name" value="WH_DNA-bd_sf"/>
</dbReference>
<dbReference type="InterPro" id="IPR005119">
    <property type="entry name" value="LysR_subst-bd"/>
</dbReference>
<organism evidence="7 8">
    <name type="scientific">Saccharopolyspora erythraea (strain ATCC 11635 / DSM 40517 / JCM 4748 / NBRC 13426 / NCIMB 8594 / NRRL 2338)</name>
    <dbReference type="NCBI Taxonomy" id="405948"/>
    <lineage>
        <taxon>Bacteria</taxon>
        <taxon>Bacillati</taxon>
        <taxon>Actinomycetota</taxon>
        <taxon>Actinomycetes</taxon>
        <taxon>Pseudonocardiales</taxon>
        <taxon>Pseudonocardiaceae</taxon>
        <taxon>Saccharopolyspora</taxon>
    </lineage>
</organism>
<proteinExistence type="inferred from homology"/>
<dbReference type="OrthoDB" id="79118at2"/>
<dbReference type="GO" id="GO:0003700">
    <property type="term" value="F:DNA-binding transcription factor activity"/>
    <property type="evidence" value="ECO:0007669"/>
    <property type="project" value="InterPro"/>
</dbReference>
<dbReference type="KEGG" id="sen:SACE_5970"/>
<feature type="region of interest" description="Disordered" evidence="5">
    <location>
        <begin position="293"/>
        <end position="317"/>
    </location>
</feature>
<dbReference type="GO" id="GO:0032993">
    <property type="term" value="C:protein-DNA complex"/>
    <property type="evidence" value="ECO:0007669"/>
    <property type="project" value="TreeGrafter"/>
</dbReference>
<keyword evidence="8" id="KW-1185">Reference proteome</keyword>
<dbReference type="Pfam" id="PF03466">
    <property type="entry name" value="LysR_substrate"/>
    <property type="match status" value="1"/>
</dbReference>
<gene>
    <name evidence="7" type="ordered locus">SACE_5970</name>
</gene>
<dbReference type="SUPFAM" id="SSF53850">
    <property type="entry name" value="Periplasmic binding protein-like II"/>
    <property type="match status" value="1"/>
</dbReference>
<dbReference type="InterPro" id="IPR000847">
    <property type="entry name" value="LysR_HTH_N"/>
</dbReference>
<keyword evidence="3" id="KW-0238">DNA-binding</keyword>
<dbReference type="InterPro" id="IPR036388">
    <property type="entry name" value="WH-like_DNA-bd_sf"/>
</dbReference>
<name>A4FM77_SACEN</name>
<dbReference type="GO" id="GO:0003677">
    <property type="term" value="F:DNA binding"/>
    <property type="evidence" value="ECO:0007669"/>
    <property type="project" value="UniProtKB-KW"/>
</dbReference>
<dbReference type="Gene3D" id="3.40.190.10">
    <property type="entry name" value="Periplasmic binding protein-like II"/>
    <property type="match status" value="2"/>
</dbReference>
<evidence type="ECO:0000313" key="7">
    <source>
        <dbReference type="EMBL" id="CAM05152.1"/>
    </source>
</evidence>
<dbReference type="SUPFAM" id="SSF46785">
    <property type="entry name" value="Winged helix' DNA-binding domain"/>
    <property type="match status" value="1"/>
</dbReference>
<evidence type="ECO:0000259" key="6">
    <source>
        <dbReference type="PROSITE" id="PS50931"/>
    </source>
</evidence>
<dbReference type="Proteomes" id="UP000006728">
    <property type="component" value="Chromosome"/>
</dbReference>
<dbReference type="AlphaFoldDB" id="A4FM77"/>
<dbReference type="RefSeq" id="WP_009943717.1">
    <property type="nucleotide sequence ID" value="NC_009142.1"/>
</dbReference>
<dbReference type="PROSITE" id="PS50931">
    <property type="entry name" value="HTH_LYSR"/>
    <property type="match status" value="1"/>
</dbReference>
<keyword evidence="4" id="KW-0804">Transcription</keyword>
<dbReference type="eggNOG" id="COG0583">
    <property type="taxonomic scope" value="Bacteria"/>
</dbReference>
<dbReference type="Gene3D" id="1.10.10.10">
    <property type="entry name" value="Winged helix-like DNA-binding domain superfamily/Winged helix DNA-binding domain"/>
    <property type="match status" value="1"/>
</dbReference>
<dbReference type="STRING" id="405948.SACE_5970"/>
<keyword evidence="2" id="KW-0805">Transcription regulation</keyword>
<reference evidence="7 8" key="1">
    <citation type="journal article" date="2007" name="Nat. Biotechnol.">
        <title>Complete genome sequence of the erythromycin-producing bacterium Saccharopolyspora erythraea NRRL23338.</title>
        <authorList>
            <person name="Oliynyk M."/>
            <person name="Samborskyy M."/>
            <person name="Lester J.B."/>
            <person name="Mironenko T."/>
            <person name="Scott N."/>
            <person name="Dickens S."/>
            <person name="Haydock S.F."/>
            <person name="Leadlay P.F."/>
        </authorList>
    </citation>
    <scope>NUCLEOTIDE SEQUENCE [LARGE SCALE GENOMIC DNA]</scope>
    <source>
        <strain evidence="8">ATCC 11635 / DSM 40517 / JCM 4748 / NBRC 13426 / NCIMB 8594 / NRRL 2338</strain>
    </source>
</reference>